<feature type="region of interest" description="Disordered" evidence="1">
    <location>
        <begin position="96"/>
        <end position="117"/>
    </location>
</feature>
<feature type="chain" id="PRO_5045555617" description="Secreted protein" evidence="2">
    <location>
        <begin position="41"/>
        <end position="161"/>
    </location>
</feature>
<evidence type="ECO:0000256" key="1">
    <source>
        <dbReference type="SAM" id="MobiDB-lite"/>
    </source>
</evidence>
<evidence type="ECO:0000313" key="3">
    <source>
        <dbReference type="EMBL" id="GHB68196.1"/>
    </source>
</evidence>
<dbReference type="Proteomes" id="UP000642673">
    <property type="component" value="Unassembled WGS sequence"/>
</dbReference>
<evidence type="ECO:0000256" key="2">
    <source>
        <dbReference type="SAM" id="SignalP"/>
    </source>
</evidence>
<sequence length="161" mass="17134">MSYDRPSPTTAQSKRRISRSMMVFASAAFISGGIALPATAAIAPQTQASVKSLPSDGSNPHRQPGGGAYGPDTCMPGYVWRDSFDGDTLCVTPAQRQQVHDQNPHRQPGGGAYGPSTCKPGYVWRDSFDGDTLCVTPAQRQQAKSHGTVIDHGPHLVPVDE</sequence>
<feature type="signal peptide" evidence="2">
    <location>
        <begin position="1"/>
        <end position="40"/>
    </location>
</feature>
<feature type="region of interest" description="Disordered" evidence="1">
    <location>
        <begin position="47"/>
        <end position="72"/>
    </location>
</feature>
<dbReference type="EMBL" id="BMVP01000008">
    <property type="protein sequence ID" value="GHB68196.1"/>
    <property type="molecule type" value="Genomic_DNA"/>
</dbReference>
<gene>
    <name evidence="3" type="ORF">GCM10010347_42880</name>
</gene>
<accession>A0ABQ3F116</accession>
<feature type="compositionally biased region" description="Polar residues" evidence="1">
    <location>
        <begin position="49"/>
        <end position="61"/>
    </location>
</feature>
<proteinExistence type="predicted"/>
<evidence type="ECO:0008006" key="5">
    <source>
        <dbReference type="Google" id="ProtNLM"/>
    </source>
</evidence>
<protein>
    <recommendedName>
        <fullName evidence="5">Secreted protein</fullName>
    </recommendedName>
</protein>
<evidence type="ECO:0000313" key="4">
    <source>
        <dbReference type="Proteomes" id="UP000642673"/>
    </source>
</evidence>
<organism evidence="3 4">
    <name type="scientific">Streptomyces cirratus</name>
    <dbReference type="NCBI Taxonomy" id="68187"/>
    <lineage>
        <taxon>Bacteria</taxon>
        <taxon>Bacillati</taxon>
        <taxon>Actinomycetota</taxon>
        <taxon>Actinomycetes</taxon>
        <taxon>Kitasatosporales</taxon>
        <taxon>Streptomycetaceae</taxon>
        <taxon>Streptomyces</taxon>
    </lineage>
</organism>
<reference evidence="4" key="1">
    <citation type="journal article" date="2019" name="Int. J. Syst. Evol. Microbiol.">
        <title>The Global Catalogue of Microorganisms (GCM) 10K type strain sequencing project: providing services to taxonomists for standard genome sequencing and annotation.</title>
        <authorList>
            <consortium name="The Broad Institute Genomics Platform"/>
            <consortium name="The Broad Institute Genome Sequencing Center for Infectious Disease"/>
            <person name="Wu L."/>
            <person name="Ma J."/>
        </authorList>
    </citation>
    <scope>NUCLEOTIDE SEQUENCE [LARGE SCALE GENOMIC DNA]</scope>
    <source>
        <strain evidence="4">JCM 4738</strain>
    </source>
</reference>
<feature type="region of interest" description="Disordered" evidence="1">
    <location>
        <begin position="141"/>
        <end position="161"/>
    </location>
</feature>
<comment type="caution">
    <text evidence="3">The sequence shown here is derived from an EMBL/GenBank/DDBJ whole genome shotgun (WGS) entry which is preliminary data.</text>
</comment>
<keyword evidence="2" id="KW-0732">Signal</keyword>
<name>A0ABQ3F116_9ACTN</name>
<dbReference type="RefSeq" id="WP_190185831.1">
    <property type="nucleotide sequence ID" value="NZ_BMVP01000008.1"/>
</dbReference>
<keyword evidence="4" id="KW-1185">Reference proteome</keyword>